<dbReference type="GO" id="GO:0002949">
    <property type="term" value="P:tRNA threonylcarbamoyladenosine modification"/>
    <property type="evidence" value="ECO:0007669"/>
    <property type="project" value="InterPro"/>
</dbReference>
<dbReference type="InterPro" id="IPR022496">
    <property type="entry name" value="T6A_TsaB"/>
</dbReference>
<dbReference type="Proteomes" id="UP000077096">
    <property type="component" value="Chromosome"/>
</dbReference>
<evidence type="ECO:0000313" key="2">
    <source>
        <dbReference type="EMBL" id="ANE40683.1"/>
    </source>
</evidence>
<protein>
    <submittedName>
        <fullName evidence="2">Peptidase M22</fullName>
    </submittedName>
</protein>
<dbReference type="Gene3D" id="3.30.420.200">
    <property type="match status" value="1"/>
</dbReference>
<proteinExistence type="predicted"/>
<reference evidence="2 3" key="1">
    <citation type="submission" date="2014-08" db="EMBL/GenBank/DDBJ databases">
        <title>Fervidobacterium pennivorans DYC genome.</title>
        <authorList>
            <person name="Wushke S."/>
        </authorList>
    </citation>
    <scope>NUCLEOTIDE SEQUENCE [LARGE SCALE GENOMIC DNA]</scope>
    <source>
        <strain evidence="2 3">DYC</strain>
    </source>
</reference>
<dbReference type="NCBIfam" id="TIGR03725">
    <property type="entry name" value="T6A_YeaZ"/>
    <property type="match status" value="1"/>
</dbReference>
<evidence type="ECO:0000259" key="1">
    <source>
        <dbReference type="Pfam" id="PF00814"/>
    </source>
</evidence>
<dbReference type="Pfam" id="PF00814">
    <property type="entry name" value="TsaD"/>
    <property type="match status" value="1"/>
</dbReference>
<dbReference type="SUPFAM" id="SSF53067">
    <property type="entry name" value="Actin-like ATPase domain"/>
    <property type="match status" value="2"/>
</dbReference>
<dbReference type="InterPro" id="IPR043129">
    <property type="entry name" value="ATPase_NBD"/>
</dbReference>
<dbReference type="OrthoDB" id="9784166at2"/>
<dbReference type="EMBL" id="CP011393">
    <property type="protein sequence ID" value="ANE40683.1"/>
    <property type="molecule type" value="Genomic_DNA"/>
</dbReference>
<feature type="domain" description="Gcp-like" evidence="1">
    <location>
        <begin position="40"/>
        <end position="136"/>
    </location>
</feature>
<gene>
    <name evidence="2" type="ORF">JM64_00555</name>
</gene>
<dbReference type="InterPro" id="IPR000905">
    <property type="entry name" value="Gcp-like_dom"/>
</dbReference>
<dbReference type="Gene3D" id="3.30.420.40">
    <property type="match status" value="1"/>
</dbReference>
<dbReference type="KEGG" id="fng:JM64_00555"/>
<organism evidence="2 3">
    <name type="scientific">Fervidobacterium pennivorans</name>
    <dbReference type="NCBI Taxonomy" id="93466"/>
    <lineage>
        <taxon>Bacteria</taxon>
        <taxon>Thermotogati</taxon>
        <taxon>Thermotogota</taxon>
        <taxon>Thermotogae</taxon>
        <taxon>Thermotogales</taxon>
        <taxon>Fervidobacteriaceae</taxon>
        <taxon>Fervidobacterium</taxon>
    </lineage>
</organism>
<accession>A0A172T1H1</accession>
<sequence>MKVFSIDTSSPRVVACYFDEEKKIMVELDTKAKHGIQVSQVVEKMKEVDFGNLDVIGIGIGPGGLTGLRVGISFSLGLGIGKKFVQISSLKLIAMNALTFNGYIGVVRKAREGYLYAGLYHSETGKLRTIVEPFIESIDVVREKFKGVVSNKPALILGDGAENFKDIGIVLEEPKYSEYNLPSARNLYLLTLEEISSNNFVDALHIEPLYLQKSIAELNFEKKQKQIHQLQEK</sequence>
<dbReference type="AlphaFoldDB" id="A0A172T1H1"/>
<name>A0A172T1H1_FERPE</name>
<dbReference type="PATRIC" id="fig|93466.3.peg.109"/>
<evidence type="ECO:0000313" key="3">
    <source>
        <dbReference type="Proteomes" id="UP000077096"/>
    </source>
</evidence>